<dbReference type="Proteomes" id="UP000516373">
    <property type="component" value="Chromosome"/>
</dbReference>
<dbReference type="EMBL" id="AP023439">
    <property type="protein sequence ID" value="BCL25056.1"/>
    <property type="molecule type" value="Genomic_DNA"/>
</dbReference>
<dbReference type="RefSeq" id="WP_232543721.1">
    <property type="nucleotide sequence ID" value="NZ_AP023439.1"/>
</dbReference>
<sequence length="128" mass="13892">MKTSARKLSAVVTGLALTALGTVFSGTAEAANPCWWGDGGMRMYCNNVSGATVYATPDTSRPVGTMYSNPSWFECRRDTGAYVGGPHPNRWLWTQADNGKWGWMKDTDIYSETDPVPTHIGNGIPQPC</sequence>
<name>A0A7G1NTY9_9ACTN</name>
<evidence type="ECO:0000256" key="1">
    <source>
        <dbReference type="SAM" id="SignalP"/>
    </source>
</evidence>
<evidence type="ECO:0000313" key="3">
    <source>
        <dbReference type="Proteomes" id="UP000516373"/>
    </source>
</evidence>
<reference evidence="2 3" key="1">
    <citation type="journal article" date="2014" name="Int. J. Syst. Evol. Microbiol.">
        <title>Complete genome sequence of Corynebacterium casei LMG S-19264T (=DSM 44701T), isolated from a smear-ripened cheese.</title>
        <authorList>
            <consortium name="US DOE Joint Genome Institute (JGI-PGF)"/>
            <person name="Walter F."/>
            <person name="Albersmeier A."/>
            <person name="Kalinowski J."/>
            <person name="Ruckert C."/>
        </authorList>
    </citation>
    <scope>NUCLEOTIDE SEQUENCE [LARGE SCALE GENOMIC DNA]</scope>
    <source>
        <strain evidence="2 3">JCM 4255</strain>
    </source>
</reference>
<keyword evidence="1" id="KW-0732">Signal</keyword>
<proteinExistence type="predicted"/>
<gene>
    <name evidence="2" type="ORF">GCM10017668_68990</name>
</gene>
<evidence type="ECO:0000313" key="2">
    <source>
        <dbReference type="EMBL" id="BCL25056.1"/>
    </source>
</evidence>
<dbReference type="KEGG" id="stui:GCM10017668_68990"/>
<protein>
    <recommendedName>
        <fullName evidence="4">Secreted protein</fullName>
    </recommendedName>
</protein>
<feature type="chain" id="PRO_5028877149" description="Secreted protein" evidence="1">
    <location>
        <begin position="31"/>
        <end position="128"/>
    </location>
</feature>
<evidence type="ECO:0008006" key="4">
    <source>
        <dbReference type="Google" id="ProtNLM"/>
    </source>
</evidence>
<organism evidence="2 3">
    <name type="scientific">Streptomyces tuirus</name>
    <dbReference type="NCBI Taxonomy" id="68278"/>
    <lineage>
        <taxon>Bacteria</taxon>
        <taxon>Bacillati</taxon>
        <taxon>Actinomycetota</taxon>
        <taxon>Actinomycetes</taxon>
        <taxon>Kitasatosporales</taxon>
        <taxon>Streptomycetaceae</taxon>
        <taxon>Streptomyces</taxon>
    </lineage>
</organism>
<accession>A0A7G1NTY9</accession>
<dbReference type="AlphaFoldDB" id="A0A7G1NTY9"/>
<feature type="signal peptide" evidence="1">
    <location>
        <begin position="1"/>
        <end position="30"/>
    </location>
</feature>